<evidence type="ECO:0000313" key="2">
    <source>
        <dbReference type="Proteomes" id="UP000634136"/>
    </source>
</evidence>
<keyword evidence="2" id="KW-1185">Reference proteome</keyword>
<reference evidence="1" key="1">
    <citation type="submission" date="2020-09" db="EMBL/GenBank/DDBJ databases">
        <title>Genome-Enabled Discovery of Anthraquinone Biosynthesis in Senna tora.</title>
        <authorList>
            <person name="Kang S.-H."/>
            <person name="Pandey R.P."/>
            <person name="Lee C.-M."/>
            <person name="Sim J.-S."/>
            <person name="Jeong J.-T."/>
            <person name="Choi B.-S."/>
            <person name="Jung M."/>
            <person name="Ginzburg D."/>
            <person name="Zhao K."/>
            <person name="Won S.Y."/>
            <person name="Oh T.-J."/>
            <person name="Yu Y."/>
            <person name="Kim N.-H."/>
            <person name="Lee O.R."/>
            <person name="Lee T.-H."/>
            <person name="Bashyal P."/>
            <person name="Kim T.-S."/>
            <person name="Lee W.-H."/>
            <person name="Kawkins C."/>
            <person name="Kim C.-K."/>
            <person name="Kim J.S."/>
            <person name="Ahn B.O."/>
            <person name="Rhee S.Y."/>
            <person name="Sohng J.K."/>
        </authorList>
    </citation>
    <scope>NUCLEOTIDE SEQUENCE</scope>
    <source>
        <tissue evidence="1">Leaf</tissue>
    </source>
</reference>
<dbReference type="EMBL" id="JAAIUW010000011">
    <property type="protein sequence ID" value="KAF7810385.1"/>
    <property type="molecule type" value="Genomic_DNA"/>
</dbReference>
<proteinExistence type="predicted"/>
<comment type="caution">
    <text evidence="1">The sequence shown here is derived from an EMBL/GenBank/DDBJ whole genome shotgun (WGS) entry which is preliminary data.</text>
</comment>
<gene>
    <name evidence="1" type="ORF">G2W53_037128</name>
</gene>
<dbReference type="AlphaFoldDB" id="A0A834SU56"/>
<sequence length="63" mass="7153">MACVIGGYRKEEVREKRIPIQQGQGLALALACFYKYNYKALRRLSMAVTGEARLRVGIWKACC</sequence>
<evidence type="ECO:0000313" key="1">
    <source>
        <dbReference type="EMBL" id="KAF7810385.1"/>
    </source>
</evidence>
<protein>
    <submittedName>
        <fullName evidence="1">Uncharacterized protein</fullName>
    </submittedName>
</protein>
<name>A0A834SU56_9FABA</name>
<accession>A0A834SU56</accession>
<dbReference type="Proteomes" id="UP000634136">
    <property type="component" value="Unassembled WGS sequence"/>
</dbReference>
<organism evidence="1 2">
    <name type="scientific">Senna tora</name>
    <dbReference type="NCBI Taxonomy" id="362788"/>
    <lineage>
        <taxon>Eukaryota</taxon>
        <taxon>Viridiplantae</taxon>
        <taxon>Streptophyta</taxon>
        <taxon>Embryophyta</taxon>
        <taxon>Tracheophyta</taxon>
        <taxon>Spermatophyta</taxon>
        <taxon>Magnoliopsida</taxon>
        <taxon>eudicotyledons</taxon>
        <taxon>Gunneridae</taxon>
        <taxon>Pentapetalae</taxon>
        <taxon>rosids</taxon>
        <taxon>fabids</taxon>
        <taxon>Fabales</taxon>
        <taxon>Fabaceae</taxon>
        <taxon>Caesalpinioideae</taxon>
        <taxon>Cassia clade</taxon>
        <taxon>Senna</taxon>
    </lineage>
</organism>